<dbReference type="InterPro" id="IPR011761">
    <property type="entry name" value="ATP-grasp"/>
</dbReference>
<dbReference type="AlphaFoldDB" id="A0A0F9UB83"/>
<gene>
    <name evidence="5" type="ORF">LCGC14_0628320</name>
</gene>
<dbReference type="PROSITE" id="PS50975">
    <property type="entry name" value="ATP_GRASP"/>
    <property type="match status" value="1"/>
</dbReference>
<dbReference type="GO" id="GO:0005829">
    <property type="term" value="C:cytosol"/>
    <property type="evidence" value="ECO:0007669"/>
    <property type="project" value="TreeGrafter"/>
</dbReference>
<dbReference type="EMBL" id="LAZR01001091">
    <property type="protein sequence ID" value="KKN50873.1"/>
    <property type="molecule type" value="Genomic_DNA"/>
</dbReference>
<proteinExistence type="predicted"/>
<dbReference type="PANTHER" id="PTHR43055:SF1">
    <property type="entry name" value="FORMATE-DEPENDENT PHOSPHORIBOSYLGLYCINAMIDE FORMYLTRANSFERASE"/>
    <property type="match status" value="1"/>
</dbReference>
<keyword evidence="1" id="KW-0436">Ligase</keyword>
<dbReference type="GO" id="GO:0046872">
    <property type="term" value="F:metal ion binding"/>
    <property type="evidence" value="ECO:0007669"/>
    <property type="project" value="InterPro"/>
</dbReference>
<keyword evidence="2" id="KW-0547">Nucleotide-binding</keyword>
<evidence type="ECO:0000256" key="2">
    <source>
        <dbReference type="ARBA" id="ARBA00022741"/>
    </source>
</evidence>
<comment type="caution">
    <text evidence="5">The sequence shown here is derived from an EMBL/GenBank/DDBJ whole genome shotgun (WGS) entry which is preliminary data.</text>
</comment>
<dbReference type="PROSITE" id="PS00867">
    <property type="entry name" value="CPSASE_2"/>
    <property type="match status" value="1"/>
</dbReference>
<reference evidence="5" key="1">
    <citation type="journal article" date="2015" name="Nature">
        <title>Complex archaea that bridge the gap between prokaryotes and eukaryotes.</title>
        <authorList>
            <person name="Spang A."/>
            <person name="Saw J.H."/>
            <person name="Jorgensen S.L."/>
            <person name="Zaremba-Niedzwiedzka K."/>
            <person name="Martijn J."/>
            <person name="Lind A.E."/>
            <person name="van Eijk R."/>
            <person name="Schleper C."/>
            <person name="Guy L."/>
            <person name="Ettema T.J."/>
        </authorList>
    </citation>
    <scope>NUCLEOTIDE SEQUENCE</scope>
</reference>
<name>A0A0F9UB83_9ZZZZ</name>
<sequence length="413" mass="46898">MVDKSNSILVVGFNTRPLVYSLNKAGYDVYAIDFFGDLDLIPYVKDCIIVSKELQADYNSLKDHYSKYLASFAIKFLQKHQDIEFFLIGSGLDDAYEERGCISNEAETFGIKSVNNDLAVIKKARNIDFILKFLKSLDFKIPIFCSFEDFELKNVRLEFPLILKKKRSAGGINVFKIKDESSFEFHVKGLRMKDFDPSEWIIQEFIEGIPISCTVISDGKECEVVSINRQIIGEKFLNPPKNFMYCGNIVPAGLSKNEEKKISEISIILTKELGLKGVNGFDFVLKNQYPYFMECNPRIPGSIRASESVFNLNLLDLHVKSYTTSNWRSIKNLIKSATPKSITTKLVLFAPKDIDIPLLCEINNLGFIHDKTEPNRNVLKGEPLCTILYGADNLIESFDGAKKIIKKINKIIE</sequence>
<evidence type="ECO:0000256" key="1">
    <source>
        <dbReference type="ARBA" id="ARBA00022598"/>
    </source>
</evidence>
<accession>A0A0F9UB83</accession>
<evidence type="ECO:0000313" key="5">
    <source>
        <dbReference type="EMBL" id="KKN50873.1"/>
    </source>
</evidence>
<dbReference type="SUPFAM" id="SSF56059">
    <property type="entry name" value="Glutathione synthetase ATP-binding domain-like"/>
    <property type="match status" value="1"/>
</dbReference>
<dbReference type="InterPro" id="IPR005479">
    <property type="entry name" value="CPAse_ATP-bd"/>
</dbReference>
<organism evidence="5">
    <name type="scientific">marine sediment metagenome</name>
    <dbReference type="NCBI Taxonomy" id="412755"/>
    <lineage>
        <taxon>unclassified sequences</taxon>
        <taxon>metagenomes</taxon>
        <taxon>ecological metagenomes</taxon>
    </lineage>
</organism>
<evidence type="ECO:0000256" key="3">
    <source>
        <dbReference type="ARBA" id="ARBA00022840"/>
    </source>
</evidence>
<protein>
    <recommendedName>
        <fullName evidence="4">ATP-grasp domain-containing protein</fullName>
    </recommendedName>
</protein>
<dbReference type="InterPro" id="IPR003806">
    <property type="entry name" value="ATP-grasp_PylC-type"/>
</dbReference>
<dbReference type="Gene3D" id="3.30.470.20">
    <property type="entry name" value="ATP-grasp fold, B domain"/>
    <property type="match status" value="1"/>
</dbReference>
<dbReference type="GO" id="GO:0005524">
    <property type="term" value="F:ATP binding"/>
    <property type="evidence" value="ECO:0007669"/>
    <property type="project" value="UniProtKB-KW"/>
</dbReference>
<dbReference type="Pfam" id="PF02655">
    <property type="entry name" value="ATP-grasp_3"/>
    <property type="match status" value="1"/>
</dbReference>
<keyword evidence="3" id="KW-0067">ATP-binding</keyword>
<dbReference type="PANTHER" id="PTHR43055">
    <property type="entry name" value="FORMATE-DEPENDENT PHOSPHORIBOSYLGLYCINAMIDE FORMYLTRANSFERASE"/>
    <property type="match status" value="1"/>
</dbReference>
<feature type="domain" description="ATP-grasp" evidence="4">
    <location>
        <begin position="131"/>
        <end position="323"/>
    </location>
</feature>
<dbReference type="GO" id="GO:0016874">
    <property type="term" value="F:ligase activity"/>
    <property type="evidence" value="ECO:0007669"/>
    <property type="project" value="UniProtKB-KW"/>
</dbReference>
<evidence type="ECO:0000259" key="4">
    <source>
        <dbReference type="PROSITE" id="PS50975"/>
    </source>
</evidence>